<evidence type="ECO:0000256" key="4">
    <source>
        <dbReference type="ARBA" id="ARBA00022448"/>
    </source>
</evidence>
<evidence type="ECO:0000256" key="5">
    <source>
        <dbReference type="ARBA" id="ARBA00022475"/>
    </source>
</evidence>
<dbReference type="AlphaFoldDB" id="E0TIN9"/>
<dbReference type="STRING" id="871271.ZICARI_040"/>
<gene>
    <name evidence="16" type="primary">cyoA</name>
    <name evidence="16" type="ordered locus">ZICARI_040</name>
</gene>
<dbReference type="GO" id="GO:0005886">
    <property type="term" value="C:plasma membrane"/>
    <property type="evidence" value="ECO:0007669"/>
    <property type="project" value="UniProtKB-SubCell"/>
</dbReference>
<dbReference type="Proteomes" id="UP000001303">
    <property type="component" value="Chromosome"/>
</dbReference>
<feature type="transmembrane region" description="Helical" evidence="13">
    <location>
        <begin position="23"/>
        <end position="45"/>
    </location>
</feature>
<evidence type="ECO:0000256" key="2">
    <source>
        <dbReference type="ARBA" id="ARBA00004651"/>
    </source>
</evidence>
<keyword evidence="12 13" id="KW-0472">Membrane</keyword>
<evidence type="ECO:0000256" key="9">
    <source>
        <dbReference type="ARBA" id="ARBA00022982"/>
    </source>
</evidence>
<evidence type="ECO:0000256" key="8">
    <source>
        <dbReference type="ARBA" id="ARBA00022729"/>
    </source>
</evidence>
<dbReference type="InterPro" id="IPR008972">
    <property type="entry name" value="Cupredoxin"/>
</dbReference>
<sequence length="248" mass="29450">MKILKKLKLLYPIGYIAIKESNLIKISIILLSIIIIPTIILSWIFAFKYYKKNNNKYLPNWNYSLIIELIIWIFPIIIILILSYLTFVNTKILDPRNINIKKKILKINTISLDWKWFFIICKYKIAIINEIVVPINKIINFNITSLNNMNSFNIPSLSGQIYSMPNMTTQLNSFINKTSFLNGFSSNYSGEGFSDMNFNFYSLKKNDYFIWIKSIYFMNKILNNKKYLLLLKKSFNNKINYFNKIYIK</sequence>
<evidence type="ECO:0000256" key="1">
    <source>
        <dbReference type="ARBA" id="ARBA00004418"/>
    </source>
</evidence>
<evidence type="ECO:0000259" key="15">
    <source>
        <dbReference type="PROSITE" id="PS50999"/>
    </source>
</evidence>
<dbReference type="PANTHER" id="PTHR22888:SF18">
    <property type="entry name" value="CYTOCHROME BO(3) UBIQUINOL OXIDASE SUBUNIT 2"/>
    <property type="match status" value="1"/>
</dbReference>
<evidence type="ECO:0000313" key="17">
    <source>
        <dbReference type="Proteomes" id="UP000001303"/>
    </source>
</evidence>
<evidence type="ECO:0000256" key="11">
    <source>
        <dbReference type="ARBA" id="ARBA00023002"/>
    </source>
</evidence>
<keyword evidence="5" id="KW-1003">Cell membrane</keyword>
<dbReference type="HOGENOM" id="CLU_036876_6_1_4"/>
<keyword evidence="17" id="KW-1185">Reference proteome</keyword>
<feature type="transmembrane region" description="Helical" evidence="13">
    <location>
        <begin position="65"/>
        <end position="87"/>
    </location>
</feature>
<dbReference type="GO" id="GO:0016491">
    <property type="term" value="F:oxidoreductase activity"/>
    <property type="evidence" value="ECO:0007669"/>
    <property type="project" value="UniProtKB-KW"/>
</dbReference>
<dbReference type="EMBL" id="CP002161">
    <property type="protein sequence ID" value="ADM89666.1"/>
    <property type="molecule type" value="Genomic_DNA"/>
</dbReference>
<dbReference type="InterPro" id="IPR036257">
    <property type="entry name" value="Cyt_c_oxidase_su2_TM_sf"/>
</dbReference>
<comment type="similarity">
    <text evidence="3">Belongs to the cytochrome c oxidase subunit 2 family.</text>
</comment>
<dbReference type="KEGG" id="zin:ZICARI_040"/>
<keyword evidence="8" id="KW-0732">Signal</keyword>
<evidence type="ECO:0000256" key="3">
    <source>
        <dbReference type="ARBA" id="ARBA00007866"/>
    </source>
</evidence>
<accession>E0TIN9</accession>
<dbReference type="Gene3D" id="1.10.287.90">
    <property type="match status" value="1"/>
</dbReference>
<dbReference type="PROSITE" id="PS50857">
    <property type="entry name" value="COX2_CUA"/>
    <property type="match status" value="1"/>
</dbReference>
<dbReference type="GO" id="GO:0004129">
    <property type="term" value="F:cytochrome-c oxidase activity"/>
    <property type="evidence" value="ECO:0007669"/>
    <property type="project" value="InterPro"/>
</dbReference>
<evidence type="ECO:0000259" key="14">
    <source>
        <dbReference type="PROSITE" id="PS50857"/>
    </source>
</evidence>
<dbReference type="Pfam" id="PF00116">
    <property type="entry name" value="COX2"/>
    <property type="match status" value="1"/>
</dbReference>
<dbReference type="InterPro" id="IPR002429">
    <property type="entry name" value="CcO_II-like_C"/>
</dbReference>
<keyword evidence="10 13" id="KW-1133">Transmembrane helix</keyword>
<reference evidence="16 17" key="1">
    <citation type="journal article" date="2010" name="Genome Biol. Evol.">
        <title>Functional convergence in reduced genomes of bacterial symbionts spanning 200 My of evolution.</title>
        <authorList>
            <person name="McCutcheon J.P."/>
            <person name="Moran N.A."/>
        </authorList>
    </citation>
    <scope>NUCLEOTIDE SEQUENCE [LARGE SCALE GENOMIC DNA]</scope>
    <source>
        <strain evidence="16 17">CARI</strain>
    </source>
</reference>
<evidence type="ECO:0000256" key="7">
    <source>
        <dbReference type="ARBA" id="ARBA00022692"/>
    </source>
</evidence>
<keyword evidence="11" id="KW-0560">Oxidoreductase</keyword>
<keyword evidence="7 13" id="KW-0812">Transmembrane</keyword>
<dbReference type="PROSITE" id="PS50999">
    <property type="entry name" value="COX2_TM"/>
    <property type="match status" value="1"/>
</dbReference>
<keyword evidence="9" id="KW-0249">Electron transport</keyword>
<keyword evidence="6" id="KW-0679">Respiratory chain</keyword>
<dbReference type="Gene3D" id="2.60.40.420">
    <property type="entry name" value="Cupredoxins - blue copper proteins"/>
    <property type="match status" value="1"/>
</dbReference>
<organism evidence="16 17">
    <name type="scientific">Zinderia insecticola (strain CARI)</name>
    <dbReference type="NCBI Taxonomy" id="871271"/>
    <lineage>
        <taxon>Bacteria</taxon>
        <taxon>Pseudomonadati</taxon>
        <taxon>Pseudomonadota</taxon>
        <taxon>Betaproteobacteria</taxon>
        <taxon>Burkholderiales</taxon>
        <taxon>Oxalobacteraceae</taxon>
        <taxon>Candidatus Zinderia</taxon>
    </lineage>
</organism>
<evidence type="ECO:0000256" key="6">
    <source>
        <dbReference type="ARBA" id="ARBA00022660"/>
    </source>
</evidence>
<evidence type="ECO:0000313" key="16">
    <source>
        <dbReference type="EMBL" id="ADM89666.1"/>
    </source>
</evidence>
<keyword evidence="4" id="KW-0813">Transport</keyword>
<proteinExistence type="inferred from homology"/>
<dbReference type="SUPFAM" id="SSF49503">
    <property type="entry name" value="Cupredoxins"/>
    <property type="match status" value="1"/>
</dbReference>
<comment type="subcellular location">
    <subcellularLocation>
        <location evidence="2">Cell membrane</location>
        <topology evidence="2">Multi-pass membrane protein</topology>
    </subcellularLocation>
    <subcellularLocation>
        <location evidence="1">Periplasm</location>
    </subcellularLocation>
</comment>
<evidence type="ECO:0000256" key="12">
    <source>
        <dbReference type="ARBA" id="ARBA00023136"/>
    </source>
</evidence>
<dbReference type="SUPFAM" id="SSF81464">
    <property type="entry name" value="Cytochrome c oxidase subunit II-like, transmembrane region"/>
    <property type="match status" value="1"/>
</dbReference>
<dbReference type="GO" id="GO:0042773">
    <property type="term" value="P:ATP synthesis coupled electron transport"/>
    <property type="evidence" value="ECO:0007669"/>
    <property type="project" value="TreeGrafter"/>
</dbReference>
<dbReference type="InterPro" id="IPR011759">
    <property type="entry name" value="Cyt_c_oxidase_su2_TM_dom"/>
</dbReference>
<name>E0TIN9_ZINIC</name>
<dbReference type="InterPro" id="IPR045187">
    <property type="entry name" value="CcO_II"/>
</dbReference>
<dbReference type="GO" id="GO:0005507">
    <property type="term" value="F:copper ion binding"/>
    <property type="evidence" value="ECO:0007669"/>
    <property type="project" value="InterPro"/>
</dbReference>
<dbReference type="CDD" id="cd04212">
    <property type="entry name" value="CuRO_UO_II"/>
    <property type="match status" value="1"/>
</dbReference>
<feature type="domain" description="Cytochrome oxidase subunit II transmembrane region profile" evidence="15">
    <location>
        <begin position="1"/>
        <end position="97"/>
    </location>
</feature>
<protein>
    <submittedName>
        <fullName evidence="16">Putative cytochrome bo terminal oxidase subunit II</fullName>
    </submittedName>
</protein>
<evidence type="ECO:0000256" key="13">
    <source>
        <dbReference type="SAM" id="Phobius"/>
    </source>
</evidence>
<feature type="domain" description="Cytochrome oxidase subunit II copper A binding" evidence="14">
    <location>
        <begin position="102"/>
        <end position="214"/>
    </location>
</feature>
<dbReference type="InterPro" id="IPR034227">
    <property type="entry name" value="CuRO_UO_II"/>
</dbReference>
<dbReference type="GO" id="GO:0042597">
    <property type="term" value="C:periplasmic space"/>
    <property type="evidence" value="ECO:0007669"/>
    <property type="project" value="UniProtKB-SubCell"/>
</dbReference>
<dbReference type="PANTHER" id="PTHR22888">
    <property type="entry name" value="CYTOCHROME C OXIDASE, SUBUNIT II"/>
    <property type="match status" value="1"/>
</dbReference>
<evidence type="ECO:0000256" key="10">
    <source>
        <dbReference type="ARBA" id="ARBA00022989"/>
    </source>
</evidence>